<comment type="caution">
    <text evidence="3">The sequence shown here is derived from an EMBL/GenBank/DDBJ whole genome shotgun (WGS) entry which is preliminary data.</text>
</comment>
<feature type="coiled-coil region" evidence="1">
    <location>
        <begin position="253"/>
        <end position="335"/>
    </location>
</feature>
<protein>
    <submittedName>
        <fullName evidence="3">Uncharacterized protein</fullName>
    </submittedName>
</protein>
<feature type="compositionally biased region" description="Acidic residues" evidence="2">
    <location>
        <begin position="129"/>
        <end position="138"/>
    </location>
</feature>
<dbReference type="EMBL" id="LNRQ01000008">
    <property type="protein sequence ID" value="KZM84597.1"/>
    <property type="molecule type" value="Genomic_DNA"/>
</dbReference>
<sequence>MRQGAPSLPTSFTYTFTFTWTNHPSLLSRGRDLAPFLYLGIFLHTSPLPSLVYHDKISLTATEAARVAKVFELPPLERNIPSVVTEENLIKVKLLPEEVGTKVGWKRFIDGRAVGDKTKGVKRKRAESSDSDNDDEEDMPRPSFLGKKGSAAHQPDKAAASGSKQPQEKGAPSALTRTVPEVLEIPSSDQQPAKRKRHLVKGASSMSKSARHFADMGDTYVEDGELEKWRAKPQEEKDSFLLKGAAEFLVHLHDREERRLEDASSLKKAEENLAKLKEDFQSQRELLKKAQEGWKNSQKLLKEERARLEPIQREVEALKKSNEDLTSTNQALKENQTSLTAAERKEIEGAAFDDGVNSYVATFVAGAPSFDWAKHFGSGMAQWVEEFKVEQPNLIATKKAEIEEALAAEASTHQTAEEQARPQDNVTEDATNNQTS</sequence>
<keyword evidence="1" id="KW-0175">Coiled coil</keyword>
<feature type="compositionally biased region" description="Polar residues" evidence="2">
    <location>
        <begin position="422"/>
        <end position="436"/>
    </location>
</feature>
<feature type="region of interest" description="Disordered" evidence="2">
    <location>
        <begin position="408"/>
        <end position="436"/>
    </location>
</feature>
<proteinExistence type="predicted"/>
<dbReference type="Gramene" id="KZM84597">
    <property type="protein sequence ID" value="KZM84597"/>
    <property type="gene ID" value="DCAR_027981"/>
</dbReference>
<accession>A0A175YML6</accession>
<evidence type="ECO:0000256" key="1">
    <source>
        <dbReference type="SAM" id="Coils"/>
    </source>
</evidence>
<dbReference type="AlphaFoldDB" id="A0A175YML6"/>
<name>A0A175YML6_DAUCS</name>
<gene>
    <name evidence="3" type="ORF">DCAR_027981</name>
</gene>
<reference evidence="3" key="1">
    <citation type="journal article" date="2016" name="Nat. Genet.">
        <title>A high-quality carrot genome assembly provides new insights into carotenoid accumulation and asterid genome evolution.</title>
        <authorList>
            <person name="Iorizzo M."/>
            <person name="Ellison S."/>
            <person name="Senalik D."/>
            <person name="Zeng P."/>
            <person name="Satapoomin P."/>
            <person name="Huang J."/>
            <person name="Bowman M."/>
            <person name="Iovene M."/>
            <person name="Sanseverino W."/>
            <person name="Cavagnaro P."/>
            <person name="Yildiz M."/>
            <person name="Macko-Podgorni A."/>
            <person name="Moranska E."/>
            <person name="Grzebelus E."/>
            <person name="Grzebelus D."/>
            <person name="Ashrafi H."/>
            <person name="Zheng Z."/>
            <person name="Cheng S."/>
            <person name="Spooner D."/>
            <person name="Van Deynze A."/>
            <person name="Simon P."/>
        </authorList>
    </citation>
    <scope>NUCLEOTIDE SEQUENCE [LARGE SCALE GENOMIC DNA]</scope>
    <source>
        <tissue evidence="3">Leaf</tissue>
    </source>
</reference>
<organism evidence="3">
    <name type="scientific">Daucus carota subsp. sativus</name>
    <name type="common">Carrot</name>
    <dbReference type="NCBI Taxonomy" id="79200"/>
    <lineage>
        <taxon>Eukaryota</taxon>
        <taxon>Viridiplantae</taxon>
        <taxon>Streptophyta</taxon>
        <taxon>Embryophyta</taxon>
        <taxon>Tracheophyta</taxon>
        <taxon>Spermatophyta</taxon>
        <taxon>Magnoliopsida</taxon>
        <taxon>eudicotyledons</taxon>
        <taxon>Gunneridae</taxon>
        <taxon>Pentapetalae</taxon>
        <taxon>asterids</taxon>
        <taxon>campanulids</taxon>
        <taxon>Apiales</taxon>
        <taxon>Apiaceae</taxon>
        <taxon>Apioideae</taxon>
        <taxon>Scandiceae</taxon>
        <taxon>Daucinae</taxon>
        <taxon>Daucus</taxon>
        <taxon>Daucus sect. Daucus</taxon>
    </lineage>
</organism>
<evidence type="ECO:0000256" key="2">
    <source>
        <dbReference type="SAM" id="MobiDB-lite"/>
    </source>
</evidence>
<evidence type="ECO:0000313" key="3">
    <source>
        <dbReference type="EMBL" id="KZM84597.1"/>
    </source>
</evidence>
<feature type="region of interest" description="Disordered" evidence="2">
    <location>
        <begin position="117"/>
        <end position="215"/>
    </location>
</feature>